<dbReference type="SUPFAM" id="SSF81296">
    <property type="entry name" value="E set domains"/>
    <property type="match status" value="1"/>
</dbReference>
<dbReference type="SMART" id="SM00642">
    <property type="entry name" value="Aamy"/>
    <property type="match status" value="1"/>
</dbReference>
<evidence type="ECO:0000256" key="3">
    <source>
        <dbReference type="ARBA" id="ARBA00012560"/>
    </source>
</evidence>
<evidence type="ECO:0000256" key="2">
    <source>
        <dbReference type="ARBA" id="ARBA00005684"/>
    </source>
</evidence>
<evidence type="ECO:0000313" key="13">
    <source>
        <dbReference type="Proteomes" id="UP000295063"/>
    </source>
</evidence>
<dbReference type="CDD" id="cd11338">
    <property type="entry name" value="AmyAc_CMD"/>
    <property type="match status" value="1"/>
</dbReference>
<dbReference type="Pfam" id="PF02446">
    <property type="entry name" value="Glyco_hydro_77"/>
    <property type="match status" value="1"/>
</dbReference>
<comment type="catalytic activity">
    <reaction evidence="1 10">
        <text>Transfers a segment of a (1-&gt;4)-alpha-D-glucan to a new position in an acceptor, which may be glucose or a (1-&gt;4)-alpha-D-glucan.</text>
        <dbReference type="EC" id="2.4.1.25"/>
    </reaction>
</comment>
<evidence type="ECO:0000256" key="4">
    <source>
        <dbReference type="ARBA" id="ARBA00020295"/>
    </source>
</evidence>
<dbReference type="CDD" id="cd02857">
    <property type="entry name" value="E_set_CDase_PDE_N"/>
    <property type="match status" value="1"/>
</dbReference>
<dbReference type="PANTHER" id="PTHR32438:SF5">
    <property type="entry name" value="4-ALPHA-GLUCANOTRANSFERASE DPE1, CHLOROPLASTIC_AMYLOPLASTIC"/>
    <property type="match status" value="1"/>
</dbReference>
<dbReference type="InterPro" id="IPR013780">
    <property type="entry name" value="Glyco_hydro_b"/>
</dbReference>
<organism evidence="12 13">
    <name type="scientific">Anaerospora hongkongensis</name>
    <dbReference type="NCBI Taxonomy" id="244830"/>
    <lineage>
        <taxon>Bacteria</taxon>
        <taxon>Bacillati</taxon>
        <taxon>Bacillota</taxon>
        <taxon>Negativicutes</taxon>
        <taxon>Selenomonadales</taxon>
        <taxon>Sporomusaceae</taxon>
        <taxon>Anaerospora</taxon>
    </lineage>
</organism>
<dbReference type="RefSeq" id="WP_132077577.1">
    <property type="nucleotide sequence ID" value="NZ_SLUI01000004.1"/>
</dbReference>
<dbReference type="NCBIfam" id="NF011080">
    <property type="entry name" value="PRK14508.1-3"/>
    <property type="match status" value="1"/>
</dbReference>
<keyword evidence="6 10" id="KW-0808">Transferase</keyword>
<evidence type="ECO:0000256" key="9">
    <source>
        <dbReference type="ARBA" id="ARBA00031501"/>
    </source>
</evidence>
<dbReference type="AlphaFoldDB" id="A0A4V2Q8R8"/>
<sequence>MKQDWLIHNSQLPTFRSPFGAVSCHSTVTIALAVTAGGPPVKVTLRLWQSGHGEDRIPMTATVVKNGYLYYQAAFAAPEQPGWLWYYFIIEEYDGRIWFYGNNQNQLGGEGQISPEIPPSYQITVYERGLSTPAWFKDKIMYQIFVDRFADGNAEKQLDHAPRGSVLHTHWDNNPVYIRDMQTGSILAYDFFGGNLAGVINKLPYLQQLGVGIIYFNPLFQAPSNHKYDTADYKTIDALFGDNELFRLLCDKAKEAGIAVILDGVFSHTGSDSIYFNRSGTYPSLGAYQSPQSPYYNWYRFKHWPDDYESWWGIETLPNVEETDASYQQFIIEEEGSVVEQWAELGAKGWRLDVADELPDEFIEKFRQKLKQLDPEAVLIGEVWEDASHKESYGRLRPYLLGQQLDSVMNYPFRKCVLDFLLGSKTAGETQQILLSIRENYPKHHFYSLMNLIGSHDVPRILTLLGDEEFGAPLTAAQLAAKRLTSQQYEKAAARLKAAVLWQMTFPGVPSVYYGDEAGVEGYTDPLNRRTYPWGRENRELLTWFSQLTRLRNAHAVLRTGDWIPLEVNDDVLAFVRYITGNADVFQQERDDNTALVLVNRSDRDIMVSIDVRQWVKGRLLYDMMNEEQEVAVGDGTCSVVLPPFGSKVLLERLYCGDKTCGVLLHPTSLPSAYGIGDFGPEAYRFIDFLEAAGQKLWQILPLTPVGFGDSPYAALSAFAGNWLLLSPELLAAEGLVTEAAIAKLAAAFAGSDAGYVDYDKVKVEKEAVLRQAFTVFTKQTVPASYREFCLDNKAWLPDYALFMAAGRHFNDLPWNEWEPALAAREEAVMEHYRKLLSEDVAYHTFLQYVFYRQWQAVKQYANHKGIQIVGDMPIFVAHHSSDVWANQRLFELGADGKPLLVAGVPPDYFSETGQLWGNPLYRWDVMAQDDYTWWRERFACLLRQVDIVRLDHFRGFESYWEISAAEKTAVNGRWVKGPGAAFFTVLEKYLGPMAIVAEDLGIITQQVIDLKQAFAFPGMQVLHFSFTCGLSGQYQPLGIEYNTVLYTGTHDNNTTVGWYREQGEGDSETRNCVDKYLGITGLPTDEELCWRLIELAYQSRAKTVIIPMQDLLHLDASARMNYPGTVGGRNWRWRCHAGCPDGLVVRLREFVQKYHR</sequence>
<dbReference type="InterPro" id="IPR013783">
    <property type="entry name" value="Ig-like_fold"/>
</dbReference>
<dbReference type="InterPro" id="IPR017853">
    <property type="entry name" value="GH"/>
</dbReference>
<dbReference type="Gene3D" id="2.60.40.1180">
    <property type="entry name" value="Golgi alpha-mannosidase II"/>
    <property type="match status" value="1"/>
</dbReference>
<evidence type="ECO:0000313" key="12">
    <source>
        <dbReference type="EMBL" id="TCL38107.1"/>
    </source>
</evidence>
<dbReference type="InterPro" id="IPR004185">
    <property type="entry name" value="Glyco_hydro_13_lg-like_dom"/>
</dbReference>
<dbReference type="Gene3D" id="3.90.400.10">
    <property type="entry name" value="Oligo-1,6-glucosidase, Domain 2"/>
    <property type="match status" value="1"/>
</dbReference>
<dbReference type="PANTHER" id="PTHR32438">
    <property type="entry name" value="4-ALPHA-GLUCANOTRANSFERASE DPE1, CHLOROPLASTIC/AMYLOPLASTIC"/>
    <property type="match status" value="1"/>
</dbReference>
<evidence type="ECO:0000256" key="1">
    <source>
        <dbReference type="ARBA" id="ARBA00000439"/>
    </source>
</evidence>
<dbReference type="Gene3D" id="3.20.20.80">
    <property type="entry name" value="Glycosidases"/>
    <property type="match status" value="2"/>
</dbReference>
<keyword evidence="7 10" id="KW-0119">Carbohydrate metabolism</keyword>
<accession>A0A4V2Q8R8</accession>
<keyword evidence="13" id="KW-1185">Reference proteome</keyword>
<dbReference type="SUPFAM" id="SSF51011">
    <property type="entry name" value="Glycosyl hydrolase domain"/>
    <property type="match status" value="1"/>
</dbReference>
<dbReference type="Gene3D" id="2.60.40.10">
    <property type="entry name" value="Immunoglobulins"/>
    <property type="match status" value="1"/>
</dbReference>
<gene>
    <name evidence="12" type="ORF">EV210_10473</name>
</gene>
<evidence type="ECO:0000256" key="5">
    <source>
        <dbReference type="ARBA" id="ARBA00022676"/>
    </source>
</evidence>
<name>A0A4V2Q8R8_9FIRM</name>
<evidence type="ECO:0000256" key="7">
    <source>
        <dbReference type="ARBA" id="ARBA00023277"/>
    </source>
</evidence>
<evidence type="ECO:0000259" key="11">
    <source>
        <dbReference type="SMART" id="SM00642"/>
    </source>
</evidence>
<dbReference type="EC" id="2.4.1.25" evidence="3 10"/>
<protein>
    <recommendedName>
        <fullName evidence="4 10">4-alpha-glucanotransferase</fullName>
        <ecNumber evidence="3 10">2.4.1.25</ecNumber>
    </recommendedName>
    <alternativeName>
        <fullName evidence="8 10">Amylomaltase</fullName>
    </alternativeName>
    <alternativeName>
        <fullName evidence="9 10">Disproportionating enzyme</fullName>
    </alternativeName>
</protein>
<comment type="caution">
    <text evidence="12">The sequence shown here is derived from an EMBL/GenBank/DDBJ whole genome shotgun (WGS) entry which is preliminary data.</text>
</comment>
<reference evidence="12 13" key="1">
    <citation type="submission" date="2019-03" db="EMBL/GenBank/DDBJ databases">
        <title>Genomic Encyclopedia of Type Strains, Phase IV (KMG-IV): sequencing the most valuable type-strain genomes for metagenomic binning, comparative biology and taxonomic classification.</title>
        <authorList>
            <person name="Goeker M."/>
        </authorList>
    </citation>
    <scope>NUCLEOTIDE SEQUENCE [LARGE SCALE GENOMIC DNA]</scope>
    <source>
        <strain evidence="12 13">DSM 15969</strain>
    </source>
</reference>
<dbReference type="InterPro" id="IPR045857">
    <property type="entry name" value="O16G_dom_2"/>
</dbReference>
<comment type="similarity">
    <text evidence="2 10">Belongs to the disproportionating enzyme family.</text>
</comment>
<dbReference type="Pfam" id="PF00128">
    <property type="entry name" value="Alpha-amylase"/>
    <property type="match status" value="1"/>
</dbReference>
<dbReference type="InterPro" id="IPR014756">
    <property type="entry name" value="Ig_E-set"/>
</dbReference>
<dbReference type="Proteomes" id="UP000295063">
    <property type="component" value="Unassembled WGS sequence"/>
</dbReference>
<feature type="domain" description="Glycosyl hydrolase family 13 catalytic" evidence="11">
    <location>
        <begin position="143"/>
        <end position="552"/>
    </location>
</feature>
<dbReference type="InterPro" id="IPR006047">
    <property type="entry name" value="GH13_cat_dom"/>
</dbReference>
<dbReference type="GO" id="GO:0005975">
    <property type="term" value="P:carbohydrate metabolic process"/>
    <property type="evidence" value="ECO:0007669"/>
    <property type="project" value="InterPro"/>
</dbReference>
<evidence type="ECO:0000256" key="6">
    <source>
        <dbReference type="ARBA" id="ARBA00022679"/>
    </source>
</evidence>
<keyword evidence="5 10" id="KW-0328">Glycosyltransferase</keyword>
<proteinExistence type="inferred from homology"/>
<dbReference type="OrthoDB" id="9805159at2"/>
<dbReference type="SUPFAM" id="SSF51445">
    <property type="entry name" value="(Trans)glycosidases"/>
    <property type="match status" value="2"/>
</dbReference>
<evidence type="ECO:0000256" key="8">
    <source>
        <dbReference type="ARBA" id="ARBA00031423"/>
    </source>
</evidence>
<dbReference type="GO" id="GO:0004134">
    <property type="term" value="F:4-alpha-glucanotransferase activity"/>
    <property type="evidence" value="ECO:0007669"/>
    <property type="project" value="UniProtKB-EC"/>
</dbReference>
<dbReference type="EMBL" id="SLUI01000004">
    <property type="protein sequence ID" value="TCL38107.1"/>
    <property type="molecule type" value="Genomic_DNA"/>
</dbReference>
<dbReference type="NCBIfam" id="TIGR00217">
    <property type="entry name" value="malQ"/>
    <property type="match status" value="1"/>
</dbReference>
<dbReference type="InterPro" id="IPR003385">
    <property type="entry name" value="Glyco_hydro_77"/>
</dbReference>
<evidence type="ECO:0000256" key="10">
    <source>
        <dbReference type="RuleBase" id="RU361207"/>
    </source>
</evidence>
<dbReference type="GO" id="GO:0004553">
    <property type="term" value="F:hydrolase activity, hydrolyzing O-glycosyl compounds"/>
    <property type="evidence" value="ECO:0007669"/>
    <property type="project" value="InterPro"/>
</dbReference>